<feature type="domain" description="Zn(2)-C6 fungal-type" evidence="4">
    <location>
        <begin position="28"/>
        <end position="58"/>
    </location>
</feature>
<feature type="region of interest" description="Disordered" evidence="3">
    <location>
        <begin position="1"/>
        <end position="26"/>
    </location>
</feature>
<protein>
    <recommendedName>
        <fullName evidence="4">Zn(2)-C6 fungal-type domain-containing protein</fullName>
    </recommendedName>
</protein>
<proteinExistence type="predicted"/>
<reference evidence="5" key="1">
    <citation type="journal article" date="2021" name="Nat. Commun.">
        <title>Genetic determinants of endophytism in the Arabidopsis root mycobiome.</title>
        <authorList>
            <person name="Mesny F."/>
            <person name="Miyauchi S."/>
            <person name="Thiergart T."/>
            <person name="Pickel B."/>
            <person name="Atanasova L."/>
            <person name="Karlsson M."/>
            <person name="Huettel B."/>
            <person name="Barry K.W."/>
            <person name="Haridas S."/>
            <person name="Chen C."/>
            <person name="Bauer D."/>
            <person name="Andreopoulos W."/>
            <person name="Pangilinan J."/>
            <person name="LaButti K."/>
            <person name="Riley R."/>
            <person name="Lipzen A."/>
            <person name="Clum A."/>
            <person name="Drula E."/>
            <person name="Henrissat B."/>
            <person name="Kohler A."/>
            <person name="Grigoriev I.V."/>
            <person name="Martin F.M."/>
            <person name="Hacquard S."/>
        </authorList>
    </citation>
    <scope>NUCLEOTIDE SEQUENCE</scope>
    <source>
        <strain evidence="5">MPI-CAGE-AT-0023</strain>
    </source>
</reference>
<dbReference type="Proteomes" id="UP000720189">
    <property type="component" value="Unassembled WGS sequence"/>
</dbReference>
<dbReference type="OrthoDB" id="4685598at2759"/>
<dbReference type="PROSITE" id="PS00463">
    <property type="entry name" value="ZN2_CY6_FUNGAL_1"/>
    <property type="match status" value="1"/>
</dbReference>
<organism evidence="5 6">
    <name type="scientific">Fusarium redolens</name>
    <dbReference type="NCBI Taxonomy" id="48865"/>
    <lineage>
        <taxon>Eukaryota</taxon>
        <taxon>Fungi</taxon>
        <taxon>Dikarya</taxon>
        <taxon>Ascomycota</taxon>
        <taxon>Pezizomycotina</taxon>
        <taxon>Sordariomycetes</taxon>
        <taxon>Hypocreomycetidae</taxon>
        <taxon>Hypocreales</taxon>
        <taxon>Nectriaceae</taxon>
        <taxon>Fusarium</taxon>
        <taxon>Fusarium redolens species complex</taxon>
    </lineage>
</organism>
<evidence type="ECO:0000259" key="4">
    <source>
        <dbReference type="PROSITE" id="PS50048"/>
    </source>
</evidence>
<dbReference type="CDD" id="cd00067">
    <property type="entry name" value="GAL4"/>
    <property type="match status" value="1"/>
</dbReference>
<dbReference type="PANTHER" id="PTHR47785:SF3">
    <property type="entry name" value="ZN(2)-C6 FUNGAL-TYPE DOMAIN-CONTAINING PROTEIN"/>
    <property type="match status" value="1"/>
</dbReference>
<evidence type="ECO:0000256" key="2">
    <source>
        <dbReference type="ARBA" id="ARBA00023242"/>
    </source>
</evidence>
<feature type="compositionally biased region" description="Low complexity" evidence="3">
    <location>
        <begin position="1"/>
        <end position="16"/>
    </location>
</feature>
<dbReference type="Pfam" id="PF04082">
    <property type="entry name" value="Fungal_trans"/>
    <property type="match status" value="1"/>
</dbReference>
<dbReference type="GO" id="GO:0003677">
    <property type="term" value="F:DNA binding"/>
    <property type="evidence" value="ECO:0007669"/>
    <property type="project" value="InterPro"/>
</dbReference>
<dbReference type="GeneID" id="70226722"/>
<evidence type="ECO:0000256" key="1">
    <source>
        <dbReference type="ARBA" id="ARBA00022723"/>
    </source>
</evidence>
<dbReference type="SUPFAM" id="SSF57701">
    <property type="entry name" value="Zn2/Cys6 DNA-binding domain"/>
    <property type="match status" value="1"/>
</dbReference>
<dbReference type="SMART" id="SM00066">
    <property type="entry name" value="GAL4"/>
    <property type="match status" value="1"/>
</dbReference>
<dbReference type="Pfam" id="PF00172">
    <property type="entry name" value="Zn_clus"/>
    <property type="match status" value="1"/>
</dbReference>
<dbReference type="RefSeq" id="XP_046045748.1">
    <property type="nucleotide sequence ID" value="XM_046196768.1"/>
</dbReference>
<dbReference type="Gene3D" id="4.10.240.10">
    <property type="entry name" value="Zn(2)-C6 fungal-type DNA-binding domain"/>
    <property type="match status" value="1"/>
</dbReference>
<dbReference type="PANTHER" id="PTHR47785">
    <property type="entry name" value="ZN(II)2CYS6 TRANSCRIPTION FACTOR (EUROFUNG)-RELATED-RELATED"/>
    <property type="match status" value="1"/>
</dbReference>
<keyword evidence="6" id="KW-1185">Reference proteome</keyword>
<dbReference type="InterPro" id="IPR001138">
    <property type="entry name" value="Zn2Cys6_DnaBD"/>
</dbReference>
<dbReference type="GO" id="GO:0008270">
    <property type="term" value="F:zinc ion binding"/>
    <property type="evidence" value="ECO:0007669"/>
    <property type="project" value="InterPro"/>
</dbReference>
<dbReference type="GO" id="GO:0000981">
    <property type="term" value="F:DNA-binding transcription factor activity, RNA polymerase II-specific"/>
    <property type="evidence" value="ECO:0007669"/>
    <property type="project" value="InterPro"/>
</dbReference>
<dbReference type="InterPro" id="IPR036864">
    <property type="entry name" value="Zn2-C6_fun-type_DNA-bd_sf"/>
</dbReference>
<dbReference type="InterPro" id="IPR007219">
    <property type="entry name" value="XnlR_reg_dom"/>
</dbReference>
<evidence type="ECO:0000313" key="5">
    <source>
        <dbReference type="EMBL" id="KAH7239954.1"/>
    </source>
</evidence>
<dbReference type="CDD" id="cd12148">
    <property type="entry name" value="fungal_TF_MHR"/>
    <property type="match status" value="1"/>
</dbReference>
<dbReference type="InterPro" id="IPR053181">
    <property type="entry name" value="EcdB-like_regulator"/>
</dbReference>
<dbReference type="AlphaFoldDB" id="A0A9P9K4K6"/>
<dbReference type="PROSITE" id="PS50048">
    <property type="entry name" value="ZN2_CY6_FUNGAL_2"/>
    <property type="match status" value="1"/>
</dbReference>
<evidence type="ECO:0000313" key="6">
    <source>
        <dbReference type="Proteomes" id="UP000720189"/>
    </source>
</evidence>
<comment type="caution">
    <text evidence="5">The sequence shown here is derived from an EMBL/GenBank/DDBJ whole genome shotgun (WGS) entry which is preliminary data.</text>
</comment>
<accession>A0A9P9K4K6</accession>
<sequence>MSDPHAGSQSGGSPPASRRKTRTRTTTACTACRSRRTRCDSQKPECGYCRIRGLECQYEQSIPVPPNRVEAELAAIHERLDYIVGKLPLDAPQQPTIVPHGVLVDPSQGCHVFTGEEKLPFQLLGTECVMAILGLGPGFAEEIARLERNVPPVWAGYSSRMHLIQQQHALMALAAFSRYIHIWYPILHPGFSARYLGIISGTLTPGPESCLALLVAAVGALAQRDYELGGSGSENSSELYLEAAMASLPVVLTDKSIESVQCLFLLGIYHCCVSKPSQAYDYTMMASFKVQNLLKHVGASDGEPYQHAIRAYWAILLLESELRVQFDVVESGIWNQDDQVALPNSRRAWQFDIDTGSPESTNTSPAGSIMSAAEIPQNDRTQSFFLAEISMRRMLHRCNTAIRKDSHGEIVYAPSIALELELQLDEWYDYLPRVVRFQQLQVNNVADNDNLLYAEPLSNFLRVQYYCCKLSIYWPAIYQSIQDGTATPEVFQHCARFFSAYTQLMPNILISIQNCIVNRWTLYSTIFMSSLAVIKASQTRCIRVNCVVDWSHLIACLESTSSVDRRIIEASPSLVLMESTLSRRLTEFHLWLGEEISRSS</sequence>
<name>A0A9P9K4K6_FUSRE</name>
<dbReference type="EMBL" id="JAGMUX010000014">
    <property type="protein sequence ID" value="KAH7239954.1"/>
    <property type="molecule type" value="Genomic_DNA"/>
</dbReference>
<gene>
    <name evidence="5" type="ORF">BKA55DRAFT_620977</name>
</gene>
<dbReference type="GO" id="GO:0006351">
    <property type="term" value="P:DNA-templated transcription"/>
    <property type="evidence" value="ECO:0007669"/>
    <property type="project" value="InterPro"/>
</dbReference>
<keyword evidence="1" id="KW-0479">Metal-binding</keyword>
<keyword evidence="2" id="KW-0539">Nucleus</keyword>
<evidence type="ECO:0000256" key="3">
    <source>
        <dbReference type="SAM" id="MobiDB-lite"/>
    </source>
</evidence>